<dbReference type="GO" id="GO:0016301">
    <property type="term" value="F:kinase activity"/>
    <property type="evidence" value="ECO:0007669"/>
    <property type="project" value="UniProtKB-KW"/>
</dbReference>
<organism evidence="5 6">
    <name type="scientific">Alistipes inops</name>
    <dbReference type="NCBI Taxonomy" id="1501391"/>
    <lineage>
        <taxon>Bacteria</taxon>
        <taxon>Pseudomonadati</taxon>
        <taxon>Bacteroidota</taxon>
        <taxon>Bacteroidia</taxon>
        <taxon>Bacteroidales</taxon>
        <taxon>Rikenellaceae</taxon>
        <taxon>Alistipes</taxon>
    </lineage>
</organism>
<comment type="caution">
    <text evidence="5">The sequence shown here is derived from an EMBL/GenBank/DDBJ whole genome shotgun (WGS) entry which is preliminary data.</text>
</comment>
<evidence type="ECO:0000256" key="1">
    <source>
        <dbReference type="ARBA" id="ARBA00010164"/>
    </source>
</evidence>
<dbReference type="PANTHER" id="PTHR37419">
    <property type="entry name" value="SERINE/THREONINE-PROTEIN KINASE TOXIN HIPA"/>
    <property type="match status" value="1"/>
</dbReference>
<accession>A0ABR4YH14</accession>
<keyword evidence="6" id="KW-1185">Reference proteome</keyword>
<dbReference type="InterPro" id="IPR012893">
    <property type="entry name" value="HipA-like_C"/>
</dbReference>
<sequence>MNPITICPSTLSEGYDTYSPVASRRLFDGRTVSPYLDYAPIDDDSQPATQEEFMHNQERISLSGVQPKYSMVVRDGRLRLTEEGEQGRYILKPKLSDFRNRLYGAANENLTMQIAAQVFGIETAENGLCFFQGGEAAYIVKRF</sequence>
<keyword evidence="2" id="KW-0808">Transferase</keyword>
<feature type="non-terminal residue" evidence="5">
    <location>
        <position position="143"/>
    </location>
</feature>
<evidence type="ECO:0000256" key="3">
    <source>
        <dbReference type="ARBA" id="ARBA00022777"/>
    </source>
</evidence>
<evidence type="ECO:0000313" key="5">
    <source>
        <dbReference type="EMBL" id="KHE39267.1"/>
    </source>
</evidence>
<dbReference type="Pfam" id="PF07804">
    <property type="entry name" value="HipA_C"/>
    <property type="match status" value="1"/>
</dbReference>
<reference evidence="5 6" key="1">
    <citation type="submission" date="2014-09" db="EMBL/GenBank/DDBJ databases">
        <title>Alistipes sp. 627, sp. nov., a novel member of the family Rikenellaceae isolated from human faeces.</title>
        <authorList>
            <person name="Shkoporov A.N."/>
            <person name="Chaplin A.V."/>
            <person name="Motuzova O.V."/>
            <person name="Kafarskaia L.I."/>
            <person name="Khokhlova E.V."/>
            <person name="Efimov B.A."/>
        </authorList>
    </citation>
    <scope>NUCLEOTIDE SEQUENCE [LARGE SCALE GENOMIC DNA]</scope>
    <source>
        <strain evidence="5 6">627</strain>
    </source>
</reference>
<evidence type="ECO:0000256" key="2">
    <source>
        <dbReference type="ARBA" id="ARBA00022679"/>
    </source>
</evidence>
<dbReference type="Proteomes" id="UP000030889">
    <property type="component" value="Unassembled WGS sequence"/>
</dbReference>
<feature type="domain" description="HipA-like C-terminal" evidence="4">
    <location>
        <begin position="60"/>
        <end position="143"/>
    </location>
</feature>
<name>A0ABR4YH14_9BACT</name>
<dbReference type="InterPro" id="IPR052028">
    <property type="entry name" value="HipA_Ser/Thr_kinase"/>
</dbReference>
<gene>
    <name evidence="5" type="ORF">LG35_10400</name>
</gene>
<proteinExistence type="inferred from homology"/>
<evidence type="ECO:0000259" key="4">
    <source>
        <dbReference type="Pfam" id="PF07804"/>
    </source>
</evidence>
<evidence type="ECO:0000313" key="6">
    <source>
        <dbReference type="Proteomes" id="UP000030889"/>
    </source>
</evidence>
<comment type="similarity">
    <text evidence="1">Belongs to the HipA Ser/Thr kinase family.</text>
</comment>
<protein>
    <submittedName>
        <fullName evidence="5">Protein kinase</fullName>
    </submittedName>
</protein>
<dbReference type="EMBL" id="JRGF01000048">
    <property type="protein sequence ID" value="KHE39267.1"/>
    <property type="molecule type" value="Genomic_DNA"/>
</dbReference>
<keyword evidence="3 5" id="KW-0418">Kinase</keyword>
<dbReference type="PANTHER" id="PTHR37419:SF1">
    <property type="entry name" value="SERINE_THREONINE-PROTEIN KINASE TOXIN HIPA"/>
    <property type="match status" value="1"/>
</dbReference>